<protein>
    <submittedName>
        <fullName evidence="1">Uncharacterized protein</fullName>
    </submittedName>
</protein>
<name>A0A819F825_9BILA</name>
<dbReference type="Proteomes" id="UP000663836">
    <property type="component" value="Unassembled WGS sequence"/>
</dbReference>
<sequence>MSIGRILELPFISSNHAFGWISAMLQANQFQNQYMTSWKTEFSSLEENYILRMRPISLMNSSCFCASGKSNCTKTRVFYDENGESTILP</sequence>
<dbReference type="EMBL" id="CAJOBD010002203">
    <property type="protein sequence ID" value="CAF3864060.1"/>
    <property type="molecule type" value="Genomic_DNA"/>
</dbReference>
<gene>
    <name evidence="1" type="ORF">JBS370_LOCUS18928</name>
</gene>
<organism evidence="1 2">
    <name type="scientific">Rotaria sordida</name>
    <dbReference type="NCBI Taxonomy" id="392033"/>
    <lineage>
        <taxon>Eukaryota</taxon>
        <taxon>Metazoa</taxon>
        <taxon>Spiralia</taxon>
        <taxon>Gnathifera</taxon>
        <taxon>Rotifera</taxon>
        <taxon>Eurotatoria</taxon>
        <taxon>Bdelloidea</taxon>
        <taxon>Philodinida</taxon>
        <taxon>Philodinidae</taxon>
        <taxon>Rotaria</taxon>
    </lineage>
</organism>
<evidence type="ECO:0000313" key="2">
    <source>
        <dbReference type="Proteomes" id="UP000663836"/>
    </source>
</evidence>
<comment type="caution">
    <text evidence="1">The sequence shown here is derived from an EMBL/GenBank/DDBJ whole genome shotgun (WGS) entry which is preliminary data.</text>
</comment>
<dbReference type="AlphaFoldDB" id="A0A819F825"/>
<evidence type="ECO:0000313" key="1">
    <source>
        <dbReference type="EMBL" id="CAF3864060.1"/>
    </source>
</evidence>
<reference evidence="1" key="1">
    <citation type="submission" date="2021-02" db="EMBL/GenBank/DDBJ databases">
        <authorList>
            <person name="Nowell W R."/>
        </authorList>
    </citation>
    <scope>NUCLEOTIDE SEQUENCE</scope>
</reference>
<accession>A0A819F825</accession>
<feature type="non-terminal residue" evidence="1">
    <location>
        <position position="89"/>
    </location>
</feature>
<proteinExistence type="predicted"/>